<feature type="binding site" evidence="6">
    <location>
        <begin position="48"/>
        <end position="49"/>
    </location>
    <ligand>
        <name>FAD</name>
        <dbReference type="ChEBI" id="CHEBI:57692"/>
    </ligand>
</feature>
<comment type="similarity">
    <text evidence="2">Belongs to the DAMOX/DASOX family.</text>
</comment>
<feature type="binding site" evidence="6">
    <location>
        <position position="312"/>
    </location>
    <ligand>
        <name>D-dopa</name>
        <dbReference type="ChEBI" id="CHEBI:149689"/>
    </ligand>
</feature>
<dbReference type="PANTHER" id="PTHR11530:SF26">
    <property type="entry name" value="FAD DEPENDENT OXIDOREDUCTASE SUPERFAMILY (AFU_ORTHOLOGUE AFUA_5G13940)"/>
    <property type="match status" value="1"/>
</dbReference>
<dbReference type="GO" id="GO:0003884">
    <property type="term" value="F:D-amino-acid oxidase activity"/>
    <property type="evidence" value="ECO:0007669"/>
    <property type="project" value="InterPro"/>
</dbReference>
<evidence type="ECO:0000256" key="3">
    <source>
        <dbReference type="ARBA" id="ARBA00022630"/>
    </source>
</evidence>
<evidence type="ECO:0000256" key="4">
    <source>
        <dbReference type="ARBA" id="ARBA00022827"/>
    </source>
</evidence>
<dbReference type="GO" id="GO:0019478">
    <property type="term" value="P:D-amino acid catabolic process"/>
    <property type="evidence" value="ECO:0007669"/>
    <property type="project" value="TreeGrafter"/>
</dbReference>
<keyword evidence="4 6" id="KW-0274">FAD</keyword>
<feature type="binding site" evidence="6">
    <location>
        <position position="340"/>
    </location>
    <ligand>
        <name>D-dopa</name>
        <dbReference type="ChEBI" id="CHEBI:149689"/>
    </ligand>
</feature>
<organism evidence="8 9">
    <name type="scientific">[Candida] railenensis</name>
    <dbReference type="NCBI Taxonomy" id="45579"/>
    <lineage>
        <taxon>Eukaryota</taxon>
        <taxon>Fungi</taxon>
        <taxon>Dikarya</taxon>
        <taxon>Ascomycota</taxon>
        <taxon>Saccharomycotina</taxon>
        <taxon>Pichiomycetes</taxon>
        <taxon>Debaryomycetaceae</taxon>
        <taxon>Kurtzmaniella</taxon>
    </lineage>
</organism>
<feature type="binding site" evidence="6">
    <location>
        <position position="195"/>
    </location>
    <ligand>
        <name>FAD</name>
        <dbReference type="ChEBI" id="CHEBI:57692"/>
    </ligand>
</feature>
<dbReference type="SUPFAM" id="SSF51971">
    <property type="entry name" value="Nucleotide-binding domain"/>
    <property type="match status" value="1"/>
</dbReference>
<keyword evidence="3" id="KW-0285">Flavoprotein</keyword>
<dbReference type="Pfam" id="PF01266">
    <property type="entry name" value="DAO"/>
    <property type="match status" value="1"/>
</dbReference>
<dbReference type="PIRSF" id="PIRSF000189">
    <property type="entry name" value="D-aa_oxidase"/>
    <property type="match status" value="1"/>
</dbReference>
<keyword evidence="9" id="KW-1185">Reference proteome</keyword>
<protein>
    <submittedName>
        <fullName evidence="8">D-amino-acid oxidase</fullName>
    </submittedName>
</protein>
<name>A0A9P0QV76_9ASCO</name>
<evidence type="ECO:0000256" key="2">
    <source>
        <dbReference type="ARBA" id="ARBA00006730"/>
    </source>
</evidence>
<gene>
    <name evidence="8" type="ORF">CLIB1423_23S01112</name>
</gene>
<dbReference type="GO" id="GO:0005737">
    <property type="term" value="C:cytoplasm"/>
    <property type="evidence" value="ECO:0007669"/>
    <property type="project" value="TreeGrafter"/>
</dbReference>
<comment type="cofactor">
    <cofactor evidence="1 6">
        <name>FAD</name>
        <dbReference type="ChEBI" id="CHEBI:57692"/>
    </cofactor>
</comment>
<dbReference type="SUPFAM" id="SSF54373">
    <property type="entry name" value="FAD-linked reductases, C-terminal domain"/>
    <property type="match status" value="1"/>
</dbReference>
<dbReference type="GO" id="GO:0071949">
    <property type="term" value="F:FAD binding"/>
    <property type="evidence" value="ECO:0007669"/>
    <property type="project" value="InterPro"/>
</dbReference>
<dbReference type="AlphaFoldDB" id="A0A9P0QV76"/>
<evidence type="ECO:0000256" key="6">
    <source>
        <dbReference type="PIRSR" id="PIRSR000189-1"/>
    </source>
</evidence>
<dbReference type="PANTHER" id="PTHR11530">
    <property type="entry name" value="D-AMINO ACID OXIDASE"/>
    <property type="match status" value="1"/>
</dbReference>
<sequence length="366" mass="41026">MKQDIVVVGAGVIGLTNAVLICEQHKDVNVTVIARYFPDDSLHEPEYTSAWAGAHFRPFPSKNEAEQKEYPLTRLTQKHFRKLAVSNPESSVTFVTGEDFLEDPPQNYLDLPKSYVEDMEDFEIVHDKNELASKRAAFGARYKTWVVNPPIYLNYLLNKLNVEHGVKFMRANLTSLKQVYSIPEISSSSILINCTGQGLQYNGGYDPLSFPIRGQTLLVRPPLPVKAGPYFSKTTTHQGKDGNWTFCINRPFHGGVIVGGTKQPNDFYNKPRQSDTDAVLKRAEKIFPELMKTDEVTGKKYFDVFKTNVGFRPARNGGVRIELENVDGGRRILHAYGLAGSGYELSYGVATEVDALLKSLIRESNL</sequence>
<dbReference type="Gene3D" id="3.30.9.10">
    <property type="entry name" value="D-Amino Acid Oxidase, subunit A, domain 2"/>
    <property type="match status" value="1"/>
</dbReference>
<evidence type="ECO:0000256" key="1">
    <source>
        <dbReference type="ARBA" id="ARBA00001974"/>
    </source>
</evidence>
<keyword evidence="5" id="KW-0560">Oxidoreductase</keyword>
<feature type="domain" description="FAD dependent oxidoreductase" evidence="7">
    <location>
        <begin position="4"/>
        <end position="353"/>
    </location>
</feature>
<evidence type="ECO:0000256" key="5">
    <source>
        <dbReference type="ARBA" id="ARBA00023002"/>
    </source>
</evidence>
<evidence type="ECO:0000259" key="7">
    <source>
        <dbReference type="Pfam" id="PF01266"/>
    </source>
</evidence>
<reference evidence="8" key="1">
    <citation type="submission" date="2022-03" db="EMBL/GenBank/DDBJ databases">
        <authorList>
            <person name="Legras J.-L."/>
            <person name="Devillers H."/>
            <person name="Grondin C."/>
        </authorList>
    </citation>
    <scope>NUCLEOTIDE SEQUENCE</scope>
    <source>
        <strain evidence="8">CLIB 1423</strain>
    </source>
</reference>
<dbReference type="Proteomes" id="UP000837801">
    <property type="component" value="Unassembled WGS sequence"/>
</dbReference>
<comment type="caution">
    <text evidence="8">The sequence shown here is derived from an EMBL/GenBank/DDBJ whole genome shotgun (WGS) entry which is preliminary data.</text>
</comment>
<dbReference type="InterPro" id="IPR023209">
    <property type="entry name" value="DAO"/>
</dbReference>
<evidence type="ECO:0000313" key="9">
    <source>
        <dbReference type="Proteomes" id="UP000837801"/>
    </source>
</evidence>
<accession>A0A9P0QV76</accession>
<dbReference type="InterPro" id="IPR006076">
    <property type="entry name" value="FAD-dep_OxRdtase"/>
</dbReference>
<dbReference type="Gene3D" id="3.40.50.720">
    <property type="entry name" value="NAD(P)-binding Rossmann-like Domain"/>
    <property type="match status" value="1"/>
</dbReference>
<evidence type="ECO:0000313" key="8">
    <source>
        <dbReference type="EMBL" id="CAH2355248.1"/>
    </source>
</evidence>
<dbReference type="EMBL" id="CAKXYY010000023">
    <property type="protein sequence ID" value="CAH2355248.1"/>
    <property type="molecule type" value="Genomic_DNA"/>
</dbReference>
<dbReference type="OrthoDB" id="2015447at2759"/>
<dbReference type="InterPro" id="IPR006181">
    <property type="entry name" value="D-amino_acid_oxidase_CS"/>
</dbReference>
<dbReference type="PROSITE" id="PS00677">
    <property type="entry name" value="DAO"/>
    <property type="match status" value="1"/>
</dbReference>
<proteinExistence type="inferred from homology"/>